<dbReference type="Gene3D" id="3.40.462.20">
    <property type="match status" value="1"/>
</dbReference>
<organism evidence="1 2">
    <name type="scientific">Streptomyces antimycoticus</name>
    <dbReference type="NCBI Taxonomy" id="68175"/>
    <lineage>
        <taxon>Bacteria</taxon>
        <taxon>Bacillati</taxon>
        <taxon>Actinomycetota</taxon>
        <taxon>Actinomycetes</taxon>
        <taxon>Kitasatosporales</taxon>
        <taxon>Streptomycetaceae</taxon>
        <taxon>Streptomyces</taxon>
        <taxon>Streptomyces violaceusniger group</taxon>
    </lineage>
</organism>
<protein>
    <recommendedName>
        <fullName evidence="3">Berberine/berberine-like domain-containing protein</fullName>
    </recommendedName>
</protein>
<reference evidence="1 2" key="1">
    <citation type="journal article" date="2020" name="Int. J. Syst. Evol. Microbiol.">
        <title>Reclassification of Streptomyces castelarensis and Streptomyces sporoclivatus as later heterotypic synonyms of Streptomyces antimycoticus.</title>
        <authorList>
            <person name="Komaki H."/>
            <person name="Tamura T."/>
        </authorList>
    </citation>
    <scope>NUCLEOTIDE SEQUENCE [LARGE SCALE GENOMIC DNA]</scope>
    <source>
        <strain evidence="1 2">NBRC 12839</strain>
    </source>
</reference>
<name>A0A4D4KGX0_9ACTN</name>
<comment type="caution">
    <text evidence="1">The sequence shown here is derived from an EMBL/GenBank/DDBJ whole genome shotgun (WGS) entry which is preliminary data.</text>
</comment>
<accession>A0A4D4KGX0</accession>
<dbReference type="AlphaFoldDB" id="A0A4D4KGX0"/>
<keyword evidence="2" id="KW-1185">Reference proteome</keyword>
<dbReference type="EMBL" id="BJHV01000001">
    <property type="protein sequence ID" value="GDY48401.1"/>
    <property type="molecule type" value="Genomic_DNA"/>
</dbReference>
<evidence type="ECO:0008006" key="3">
    <source>
        <dbReference type="Google" id="ProtNLM"/>
    </source>
</evidence>
<sequence length="157" mass="16857">MFPDGRYVSLRTRSLPRHIPEVVDALVQGAKTMTSPLSAFSVHHFHGAATRVPWEETAFALRKPPMMAEVIAMWTPETDGGRHAAWADAASAALEPHASPAATRTCWGLMPPTRSLTSSVATPARLLAVKDTVDPDGVFQGIPLPMSAPRAPEPQVT</sequence>
<evidence type="ECO:0000313" key="2">
    <source>
        <dbReference type="Proteomes" id="UP000299290"/>
    </source>
</evidence>
<gene>
    <name evidence="1" type="ORF">SANT12839_092830</name>
</gene>
<evidence type="ECO:0000313" key="1">
    <source>
        <dbReference type="EMBL" id="GDY48401.1"/>
    </source>
</evidence>
<dbReference type="Proteomes" id="UP000299290">
    <property type="component" value="Unassembled WGS sequence"/>
</dbReference>
<proteinExistence type="predicted"/>